<reference evidence="1 2" key="1">
    <citation type="journal article" date="2018" name="Nat. Ecol. Evol.">
        <title>Pezizomycetes genomes reveal the molecular basis of ectomycorrhizal truffle lifestyle.</title>
        <authorList>
            <person name="Murat C."/>
            <person name="Payen T."/>
            <person name="Noel B."/>
            <person name="Kuo A."/>
            <person name="Morin E."/>
            <person name="Chen J."/>
            <person name="Kohler A."/>
            <person name="Krizsan K."/>
            <person name="Balestrini R."/>
            <person name="Da Silva C."/>
            <person name="Montanini B."/>
            <person name="Hainaut M."/>
            <person name="Levati E."/>
            <person name="Barry K.W."/>
            <person name="Belfiori B."/>
            <person name="Cichocki N."/>
            <person name="Clum A."/>
            <person name="Dockter R.B."/>
            <person name="Fauchery L."/>
            <person name="Guy J."/>
            <person name="Iotti M."/>
            <person name="Le Tacon F."/>
            <person name="Lindquist E.A."/>
            <person name="Lipzen A."/>
            <person name="Malagnac F."/>
            <person name="Mello A."/>
            <person name="Molinier V."/>
            <person name="Miyauchi S."/>
            <person name="Poulain J."/>
            <person name="Riccioni C."/>
            <person name="Rubini A."/>
            <person name="Sitrit Y."/>
            <person name="Splivallo R."/>
            <person name="Traeger S."/>
            <person name="Wang M."/>
            <person name="Zifcakova L."/>
            <person name="Wipf D."/>
            <person name="Zambonelli A."/>
            <person name="Paolocci F."/>
            <person name="Nowrousian M."/>
            <person name="Ottonello S."/>
            <person name="Baldrian P."/>
            <person name="Spatafora J.W."/>
            <person name="Henrissat B."/>
            <person name="Nagy L.G."/>
            <person name="Aury J.M."/>
            <person name="Wincker P."/>
            <person name="Grigoriev I.V."/>
            <person name="Bonfante P."/>
            <person name="Martin F.M."/>
        </authorList>
    </citation>
    <scope>NUCLEOTIDE SEQUENCE [LARGE SCALE GENOMIC DNA]</scope>
    <source>
        <strain evidence="1 2">RN42</strain>
    </source>
</reference>
<proteinExistence type="predicted"/>
<dbReference type="OrthoDB" id="5599269at2759"/>
<feature type="non-terminal residue" evidence="1">
    <location>
        <position position="210"/>
    </location>
</feature>
<dbReference type="Gene3D" id="1.20.1270.60">
    <property type="entry name" value="Arfaptin homology (AH) domain/BAR domain"/>
    <property type="match status" value="1"/>
</dbReference>
<dbReference type="InterPro" id="IPR028245">
    <property type="entry name" value="PIL1/LSP1"/>
</dbReference>
<dbReference type="GO" id="GO:0008289">
    <property type="term" value="F:lipid binding"/>
    <property type="evidence" value="ECO:0007669"/>
    <property type="project" value="TreeGrafter"/>
</dbReference>
<dbReference type="GO" id="GO:0006897">
    <property type="term" value="P:endocytosis"/>
    <property type="evidence" value="ECO:0007669"/>
    <property type="project" value="TreeGrafter"/>
</dbReference>
<dbReference type="GO" id="GO:0036286">
    <property type="term" value="C:eisosome filament"/>
    <property type="evidence" value="ECO:0007669"/>
    <property type="project" value="TreeGrafter"/>
</dbReference>
<dbReference type="Pfam" id="PF13805">
    <property type="entry name" value="Pil1"/>
    <property type="match status" value="1"/>
</dbReference>
<dbReference type="EMBL" id="ML119649">
    <property type="protein sequence ID" value="RPA86443.1"/>
    <property type="molecule type" value="Genomic_DNA"/>
</dbReference>
<gene>
    <name evidence="1" type="ORF">BJ508DRAFT_199798</name>
</gene>
<dbReference type="Proteomes" id="UP000275078">
    <property type="component" value="Unassembled WGS sequence"/>
</dbReference>
<accession>A0A3N4IJX6</accession>
<name>A0A3N4IJX6_ASCIM</name>
<sequence length="210" mass="23690">EISKLCAALIKQQKRVVASHLAVQKEEMTTASQLSQWGEQTEDESVKCVSGHLATLLTGIARQQDHLINGLETSRCKMKSIRNKEQLTGKAREKVAKIDIELGKARLKGDMPKIESLEQSYEQHQVANSVDNIQLINVTRSKFKEAYSVQLSAIIEHAEKTAMLARHARKVLNLVDDTPLQIISENVPFAHEKEARNILQEAEDDLKRWT</sequence>
<feature type="non-terminal residue" evidence="1">
    <location>
        <position position="1"/>
    </location>
</feature>
<dbReference type="GO" id="GO:0005886">
    <property type="term" value="C:plasma membrane"/>
    <property type="evidence" value="ECO:0007669"/>
    <property type="project" value="TreeGrafter"/>
</dbReference>
<keyword evidence="2" id="KW-1185">Reference proteome</keyword>
<evidence type="ECO:0000313" key="2">
    <source>
        <dbReference type="Proteomes" id="UP000275078"/>
    </source>
</evidence>
<organism evidence="1 2">
    <name type="scientific">Ascobolus immersus RN42</name>
    <dbReference type="NCBI Taxonomy" id="1160509"/>
    <lineage>
        <taxon>Eukaryota</taxon>
        <taxon>Fungi</taxon>
        <taxon>Dikarya</taxon>
        <taxon>Ascomycota</taxon>
        <taxon>Pezizomycotina</taxon>
        <taxon>Pezizomycetes</taxon>
        <taxon>Pezizales</taxon>
        <taxon>Ascobolaceae</taxon>
        <taxon>Ascobolus</taxon>
    </lineage>
</organism>
<evidence type="ECO:0000313" key="1">
    <source>
        <dbReference type="EMBL" id="RPA86443.1"/>
    </source>
</evidence>
<dbReference type="GO" id="GO:0070941">
    <property type="term" value="P:eisosome assembly"/>
    <property type="evidence" value="ECO:0007669"/>
    <property type="project" value="TreeGrafter"/>
</dbReference>
<protein>
    <submittedName>
        <fullName evidence="1">Uncharacterized protein</fullName>
    </submittedName>
</protein>
<dbReference type="PANTHER" id="PTHR31962:SF4">
    <property type="entry name" value="PRIMARY COMPONENT OF EISOSOMES (EUROFUNG)"/>
    <property type="match status" value="1"/>
</dbReference>
<dbReference type="AlphaFoldDB" id="A0A3N4IJX6"/>
<dbReference type="STRING" id="1160509.A0A3N4IJX6"/>
<dbReference type="PANTHER" id="PTHR31962">
    <property type="entry name" value="SPHINGOLIPID LONG CHAIN BASE-RESPONSIVE PROTEIN PIL1"/>
    <property type="match status" value="1"/>
</dbReference>
<dbReference type="InterPro" id="IPR027267">
    <property type="entry name" value="AH/BAR_dom_sf"/>
</dbReference>